<feature type="binding site" evidence="8">
    <location>
        <position position="103"/>
    </location>
    <ligand>
        <name>shikimate</name>
        <dbReference type="ChEBI" id="CHEBI:36208"/>
    </ligand>
</feature>
<dbReference type="GO" id="GO:0050661">
    <property type="term" value="F:NADP binding"/>
    <property type="evidence" value="ECO:0007669"/>
    <property type="project" value="InterPro"/>
</dbReference>
<dbReference type="EC" id="1.1.1.25" evidence="2 8"/>
<feature type="domain" description="SDH C-terminal" evidence="11">
    <location>
        <begin position="239"/>
        <end position="269"/>
    </location>
</feature>
<evidence type="ECO:0000256" key="2">
    <source>
        <dbReference type="ARBA" id="ARBA00012962"/>
    </source>
</evidence>
<dbReference type="Gene3D" id="3.40.50.10860">
    <property type="entry name" value="Leucine Dehydrogenase, chain A, domain 1"/>
    <property type="match status" value="1"/>
</dbReference>
<feature type="binding site" evidence="8">
    <location>
        <position position="215"/>
    </location>
    <ligand>
        <name>NADP(+)</name>
        <dbReference type="ChEBI" id="CHEBI:58349"/>
    </ligand>
</feature>
<dbReference type="CDD" id="cd01065">
    <property type="entry name" value="NAD_bind_Shikimate_DH"/>
    <property type="match status" value="1"/>
</dbReference>
<dbReference type="GO" id="GO:0019632">
    <property type="term" value="P:shikimate metabolic process"/>
    <property type="evidence" value="ECO:0007669"/>
    <property type="project" value="InterPro"/>
</dbReference>
<evidence type="ECO:0000256" key="6">
    <source>
        <dbReference type="ARBA" id="ARBA00023141"/>
    </source>
</evidence>
<dbReference type="NCBIfam" id="TIGR00507">
    <property type="entry name" value="aroE"/>
    <property type="match status" value="1"/>
</dbReference>
<dbReference type="InterPro" id="IPR041121">
    <property type="entry name" value="SDH_C"/>
</dbReference>
<comment type="function">
    <text evidence="8">Involved in the biosynthesis of the chorismate, which leads to the biosynthesis of aromatic amino acids. Catalyzes the reversible NADPH linked reduction of 3-dehydroshikimate (DHSA) to yield shikimate (SA).</text>
</comment>
<name>A0A1N7K522_9GAMM</name>
<dbReference type="PANTHER" id="PTHR21089">
    <property type="entry name" value="SHIKIMATE DEHYDROGENASE"/>
    <property type="match status" value="1"/>
</dbReference>
<dbReference type="PANTHER" id="PTHR21089:SF1">
    <property type="entry name" value="BIFUNCTIONAL 3-DEHYDROQUINATE DEHYDRATASE_SHIKIMATE DEHYDROGENASE, CHLOROPLASTIC"/>
    <property type="match status" value="1"/>
</dbReference>
<comment type="similarity">
    <text evidence="8">Belongs to the shikimate dehydrogenase family.</text>
</comment>
<dbReference type="InterPro" id="IPR046346">
    <property type="entry name" value="Aminoacid_DH-like_N_sf"/>
</dbReference>
<feature type="domain" description="Quinate/shikimate 5-dehydrogenase/glutamyl-tRNA reductase" evidence="9">
    <location>
        <begin position="119"/>
        <end position="193"/>
    </location>
</feature>
<dbReference type="Gene3D" id="3.40.50.720">
    <property type="entry name" value="NAD(P)-binding Rossmann-like Domain"/>
    <property type="match status" value="1"/>
</dbReference>
<keyword evidence="5 8" id="KW-0560">Oxidoreductase</keyword>
<feature type="binding site" evidence="8">
    <location>
        <begin position="152"/>
        <end position="157"/>
    </location>
    <ligand>
        <name>NADP(+)</name>
        <dbReference type="ChEBI" id="CHEBI:58349"/>
    </ligand>
</feature>
<protein>
    <recommendedName>
        <fullName evidence="2 8">Shikimate dehydrogenase (NADP(+))</fullName>
        <shortName evidence="8">SDH</shortName>
        <ecNumber evidence="2 8">1.1.1.25</ecNumber>
    </recommendedName>
</protein>
<dbReference type="OrthoDB" id="9776868at2"/>
<dbReference type="AlphaFoldDB" id="A0A1N7K522"/>
<comment type="subunit">
    <text evidence="8">Homodimer.</text>
</comment>
<dbReference type="Pfam" id="PF01488">
    <property type="entry name" value="Shikimate_DH"/>
    <property type="match status" value="1"/>
</dbReference>
<gene>
    <name evidence="8" type="primary">aroE</name>
    <name evidence="12" type="ORF">SAMN05421686_102331</name>
</gene>
<feature type="binding site" evidence="8">
    <location>
        <begin position="128"/>
        <end position="132"/>
    </location>
    <ligand>
        <name>NADP(+)</name>
        <dbReference type="ChEBI" id="CHEBI:58349"/>
    </ligand>
</feature>
<evidence type="ECO:0000256" key="3">
    <source>
        <dbReference type="ARBA" id="ARBA00022605"/>
    </source>
</evidence>
<reference evidence="13" key="1">
    <citation type="submission" date="2017-01" db="EMBL/GenBank/DDBJ databases">
        <authorList>
            <person name="Varghese N."/>
            <person name="Submissions S."/>
        </authorList>
    </citation>
    <scope>NUCLEOTIDE SEQUENCE [LARGE SCALE GENOMIC DNA]</scope>
    <source>
        <strain evidence="13">DSM 24913</strain>
    </source>
</reference>
<accession>A0A1N7K522</accession>
<comment type="caution">
    <text evidence="8">Lacks conserved residue(s) required for the propagation of feature annotation.</text>
</comment>
<evidence type="ECO:0000259" key="10">
    <source>
        <dbReference type="Pfam" id="PF08501"/>
    </source>
</evidence>
<dbReference type="UniPathway" id="UPA00053">
    <property type="reaction ID" value="UER00087"/>
</dbReference>
<keyword evidence="4 8" id="KW-0521">NADP</keyword>
<evidence type="ECO:0000313" key="12">
    <source>
        <dbReference type="EMBL" id="SIS56650.1"/>
    </source>
</evidence>
<feature type="binding site" evidence="8">
    <location>
        <begin position="15"/>
        <end position="17"/>
    </location>
    <ligand>
        <name>shikimate</name>
        <dbReference type="ChEBI" id="CHEBI:36208"/>
    </ligand>
</feature>
<evidence type="ECO:0000256" key="5">
    <source>
        <dbReference type="ARBA" id="ARBA00023002"/>
    </source>
</evidence>
<feature type="active site" description="Proton acceptor" evidence="8">
    <location>
        <position position="66"/>
    </location>
</feature>
<dbReference type="InterPro" id="IPR011342">
    <property type="entry name" value="Shikimate_DH"/>
</dbReference>
<comment type="pathway">
    <text evidence="1 8">Metabolic intermediate biosynthesis; chorismate biosynthesis; chorismate from D-erythrose 4-phosphate and phosphoenolpyruvate: step 4/7.</text>
</comment>
<dbReference type="STRING" id="484498.SAMN05421686_102331"/>
<dbReference type="Pfam" id="PF08501">
    <property type="entry name" value="Shikimate_dh_N"/>
    <property type="match status" value="1"/>
</dbReference>
<dbReference type="SUPFAM" id="SSF51735">
    <property type="entry name" value="NAD(P)-binding Rossmann-fold domains"/>
    <property type="match status" value="1"/>
</dbReference>
<dbReference type="FunFam" id="3.40.50.720:FF:000104">
    <property type="entry name" value="Shikimate dehydrogenase (NADP(+))"/>
    <property type="match status" value="1"/>
</dbReference>
<dbReference type="NCBIfam" id="NF001310">
    <property type="entry name" value="PRK00258.1-2"/>
    <property type="match status" value="1"/>
</dbReference>
<evidence type="ECO:0000259" key="9">
    <source>
        <dbReference type="Pfam" id="PF01488"/>
    </source>
</evidence>
<comment type="catalytic activity">
    <reaction evidence="7 8">
        <text>shikimate + NADP(+) = 3-dehydroshikimate + NADPH + H(+)</text>
        <dbReference type="Rhea" id="RHEA:17737"/>
        <dbReference type="ChEBI" id="CHEBI:15378"/>
        <dbReference type="ChEBI" id="CHEBI:16630"/>
        <dbReference type="ChEBI" id="CHEBI:36208"/>
        <dbReference type="ChEBI" id="CHEBI:57783"/>
        <dbReference type="ChEBI" id="CHEBI:58349"/>
        <dbReference type="EC" id="1.1.1.25"/>
    </reaction>
</comment>
<sequence>MTDLYAVVGNPISHSKSPDIQNAFAEQTGEDLFYKTLLAPLDDFEGEVRRFIEHGGSGLNVTVPFKENAYRLANELTTRAKRAEAVNTLKKMPDGTLLADNTDGAGLVRDLMINHSVVLEGKRILILGAGGAVRGVLQPLLEQQPAGIVIANRTESKAQTLAKDFADLGRISACGFTDIEGSFDLIINGTSASLAGEMPPIPVSVIHQNTTTYDMMYGSNTTVFNQWAEDHGALRTIDGLGMLVEQAAEAFYVWRGVRPQTARVMQSLRNERRR</sequence>
<evidence type="ECO:0000313" key="13">
    <source>
        <dbReference type="Proteomes" id="UP000185639"/>
    </source>
</evidence>
<keyword evidence="3 8" id="KW-0028">Amino-acid biosynthesis</keyword>
<dbReference type="Pfam" id="PF18317">
    <property type="entry name" value="SDH_C"/>
    <property type="match status" value="1"/>
</dbReference>
<feature type="binding site" evidence="8">
    <location>
        <position position="62"/>
    </location>
    <ligand>
        <name>shikimate</name>
        <dbReference type="ChEBI" id="CHEBI:36208"/>
    </ligand>
</feature>
<keyword evidence="13" id="KW-1185">Reference proteome</keyword>
<evidence type="ECO:0000256" key="7">
    <source>
        <dbReference type="ARBA" id="ARBA00049442"/>
    </source>
</evidence>
<dbReference type="GO" id="GO:0009423">
    <property type="term" value="P:chorismate biosynthetic process"/>
    <property type="evidence" value="ECO:0007669"/>
    <property type="project" value="UniProtKB-UniRule"/>
</dbReference>
<dbReference type="InterPro" id="IPR013708">
    <property type="entry name" value="Shikimate_DH-bd_N"/>
</dbReference>
<proteinExistence type="inferred from homology"/>
<evidence type="ECO:0000256" key="4">
    <source>
        <dbReference type="ARBA" id="ARBA00022857"/>
    </source>
</evidence>
<dbReference type="FunFam" id="3.40.50.10860:FF:000006">
    <property type="entry name" value="Shikimate dehydrogenase (NADP(+))"/>
    <property type="match status" value="1"/>
</dbReference>
<evidence type="ECO:0000256" key="8">
    <source>
        <dbReference type="HAMAP-Rule" id="MF_00222"/>
    </source>
</evidence>
<dbReference type="SUPFAM" id="SSF53223">
    <property type="entry name" value="Aminoacid dehydrogenase-like, N-terminal domain"/>
    <property type="match status" value="1"/>
</dbReference>
<keyword evidence="6 8" id="KW-0057">Aromatic amino acid biosynthesis</keyword>
<feature type="binding site" evidence="8">
    <location>
        <position position="239"/>
    </location>
    <ligand>
        <name>NADP(+)</name>
        <dbReference type="ChEBI" id="CHEBI:58349"/>
    </ligand>
</feature>
<evidence type="ECO:0000259" key="11">
    <source>
        <dbReference type="Pfam" id="PF18317"/>
    </source>
</evidence>
<dbReference type="InterPro" id="IPR036291">
    <property type="entry name" value="NAD(P)-bd_dom_sf"/>
</dbReference>
<feature type="binding site" evidence="8">
    <location>
        <position position="217"/>
    </location>
    <ligand>
        <name>shikimate</name>
        <dbReference type="ChEBI" id="CHEBI:36208"/>
    </ligand>
</feature>
<dbReference type="InterPro" id="IPR022893">
    <property type="entry name" value="Shikimate_DH_fam"/>
</dbReference>
<evidence type="ECO:0000256" key="1">
    <source>
        <dbReference type="ARBA" id="ARBA00004871"/>
    </source>
</evidence>
<feature type="domain" description="Shikimate dehydrogenase substrate binding N-terminal" evidence="10">
    <location>
        <begin position="7"/>
        <end position="89"/>
    </location>
</feature>
<dbReference type="GO" id="GO:0008652">
    <property type="term" value="P:amino acid biosynthetic process"/>
    <property type="evidence" value="ECO:0007669"/>
    <property type="project" value="UniProtKB-KW"/>
</dbReference>
<dbReference type="InterPro" id="IPR006151">
    <property type="entry name" value="Shikm_DH/Glu-tRNA_Rdtase"/>
</dbReference>
<dbReference type="RefSeq" id="WP_076514457.1">
    <property type="nucleotide sequence ID" value="NZ_FTOH01000002.1"/>
</dbReference>
<organism evidence="12 13">
    <name type="scientific">Thalassolituus maritimus</name>
    <dbReference type="NCBI Taxonomy" id="484498"/>
    <lineage>
        <taxon>Bacteria</taxon>
        <taxon>Pseudomonadati</taxon>
        <taxon>Pseudomonadota</taxon>
        <taxon>Gammaproteobacteria</taxon>
        <taxon>Oceanospirillales</taxon>
        <taxon>Oceanospirillaceae</taxon>
        <taxon>Thalassolituus</taxon>
    </lineage>
</organism>
<feature type="binding site" evidence="8">
    <location>
        <position position="87"/>
    </location>
    <ligand>
        <name>shikimate</name>
        <dbReference type="ChEBI" id="CHEBI:36208"/>
    </ligand>
</feature>
<dbReference type="HAMAP" id="MF_00222">
    <property type="entry name" value="Shikimate_DH_AroE"/>
    <property type="match status" value="1"/>
</dbReference>
<dbReference type="GO" id="GO:0004764">
    <property type="term" value="F:shikimate 3-dehydrogenase (NADP+) activity"/>
    <property type="evidence" value="ECO:0007669"/>
    <property type="project" value="UniProtKB-UniRule"/>
</dbReference>
<dbReference type="EMBL" id="FTOH01000002">
    <property type="protein sequence ID" value="SIS56650.1"/>
    <property type="molecule type" value="Genomic_DNA"/>
</dbReference>
<feature type="binding site" evidence="8">
    <location>
        <position position="246"/>
    </location>
    <ligand>
        <name>shikimate</name>
        <dbReference type="ChEBI" id="CHEBI:36208"/>
    </ligand>
</feature>
<dbReference type="GO" id="GO:0009073">
    <property type="term" value="P:aromatic amino acid family biosynthetic process"/>
    <property type="evidence" value="ECO:0007669"/>
    <property type="project" value="UniProtKB-KW"/>
</dbReference>
<dbReference type="Proteomes" id="UP000185639">
    <property type="component" value="Unassembled WGS sequence"/>
</dbReference>
<dbReference type="GO" id="GO:0005829">
    <property type="term" value="C:cytosol"/>
    <property type="evidence" value="ECO:0007669"/>
    <property type="project" value="TreeGrafter"/>
</dbReference>